<reference evidence="3" key="1">
    <citation type="journal article" date="2015" name="MBio">
        <title>Genome-Resolved Metagenomic Analysis Reveals Roles for Candidate Phyla and Other Microbial Community Members in Biogeochemical Transformations in Oil Reservoirs.</title>
        <authorList>
            <person name="Hu P."/>
            <person name="Tom L."/>
            <person name="Singh A."/>
            <person name="Thomas B.C."/>
            <person name="Baker B.J."/>
            <person name="Piceno Y.M."/>
            <person name="Andersen G.L."/>
            <person name="Banfield J.F."/>
        </authorList>
    </citation>
    <scope>NUCLEOTIDE SEQUENCE [LARGE SCALE GENOMIC DNA]</scope>
</reference>
<dbReference type="EMBL" id="LGFD01000015">
    <property type="protein sequence ID" value="KUK17757.1"/>
    <property type="molecule type" value="Genomic_DNA"/>
</dbReference>
<dbReference type="Proteomes" id="UP000053911">
    <property type="component" value="Unassembled WGS sequence"/>
</dbReference>
<evidence type="ECO:0000313" key="2">
    <source>
        <dbReference type="EMBL" id="KUK17757.1"/>
    </source>
</evidence>
<keyword evidence="1" id="KW-1133">Transmembrane helix</keyword>
<keyword evidence="1" id="KW-0812">Transmembrane</keyword>
<keyword evidence="1" id="KW-0472">Membrane</keyword>
<dbReference type="RefSeq" id="WP_283217558.1">
    <property type="nucleotide sequence ID" value="NZ_LGFD01000015.1"/>
</dbReference>
<accession>A0A101ELW2</accession>
<proteinExistence type="predicted"/>
<organism evidence="2 3">
    <name type="scientific">Thermococcus sibiricus</name>
    <dbReference type="NCBI Taxonomy" id="172049"/>
    <lineage>
        <taxon>Archaea</taxon>
        <taxon>Methanobacteriati</taxon>
        <taxon>Methanobacteriota</taxon>
        <taxon>Thermococci</taxon>
        <taxon>Thermococcales</taxon>
        <taxon>Thermococcaceae</taxon>
        <taxon>Thermococcus</taxon>
    </lineage>
</organism>
<comment type="caution">
    <text evidence="2">The sequence shown here is derived from an EMBL/GenBank/DDBJ whole genome shotgun (WGS) entry which is preliminary data.</text>
</comment>
<dbReference type="PATRIC" id="fig|172049.5.peg.1807"/>
<feature type="transmembrane region" description="Helical" evidence="1">
    <location>
        <begin position="12"/>
        <end position="30"/>
    </location>
</feature>
<dbReference type="AlphaFoldDB" id="A0A101ELW2"/>
<sequence>MRKKNNEKKAFLVLYIVGLVMAMAIFLYLTKIEGYIPEEITKVTLIVYLSVLIFVFIGGIIILKYYGARAEETNL</sequence>
<gene>
    <name evidence="2" type="ORF">XD54_0943</name>
</gene>
<feature type="transmembrane region" description="Helical" evidence="1">
    <location>
        <begin position="45"/>
        <end position="66"/>
    </location>
</feature>
<name>A0A101ELW2_9EURY</name>
<protein>
    <submittedName>
        <fullName evidence="2">Uncharacterized protein</fullName>
    </submittedName>
</protein>
<evidence type="ECO:0000256" key="1">
    <source>
        <dbReference type="SAM" id="Phobius"/>
    </source>
</evidence>
<evidence type="ECO:0000313" key="3">
    <source>
        <dbReference type="Proteomes" id="UP000053911"/>
    </source>
</evidence>